<protein>
    <submittedName>
        <fullName evidence="1">Uncharacterized protein</fullName>
    </submittedName>
</protein>
<keyword evidence="2" id="KW-1185">Reference proteome</keyword>
<proteinExistence type="predicted"/>
<gene>
    <name evidence="1" type="ORF">CDAR_23121</name>
</gene>
<comment type="caution">
    <text evidence="1">The sequence shown here is derived from an EMBL/GenBank/DDBJ whole genome shotgun (WGS) entry which is preliminary data.</text>
</comment>
<dbReference type="AlphaFoldDB" id="A0AAV4QB12"/>
<sequence length="94" mass="10705">MTWTRDTRIRPKDGMERNKKECILRAPAAFLMHIYGGLWQRLKGGLVWGEGQEELLPSYFSRRSGVSRSDLFPTPGIWSRLSAVAIMARAGRVL</sequence>
<evidence type="ECO:0000313" key="2">
    <source>
        <dbReference type="Proteomes" id="UP001054837"/>
    </source>
</evidence>
<dbReference type="EMBL" id="BPLQ01004265">
    <property type="protein sequence ID" value="GIY06883.1"/>
    <property type="molecule type" value="Genomic_DNA"/>
</dbReference>
<dbReference type="Proteomes" id="UP001054837">
    <property type="component" value="Unassembled WGS sequence"/>
</dbReference>
<evidence type="ECO:0000313" key="1">
    <source>
        <dbReference type="EMBL" id="GIY06883.1"/>
    </source>
</evidence>
<accession>A0AAV4QB12</accession>
<reference evidence="1 2" key="1">
    <citation type="submission" date="2021-06" db="EMBL/GenBank/DDBJ databases">
        <title>Caerostris darwini draft genome.</title>
        <authorList>
            <person name="Kono N."/>
            <person name="Arakawa K."/>
        </authorList>
    </citation>
    <scope>NUCLEOTIDE SEQUENCE [LARGE SCALE GENOMIC DNA]</scope>
</reference>
<organism evidence="1 2">
    <name type="scientific">Caerostris darwini</name>
    <dbReference type="NCBI Taxonomy" id="1538125"/>
    <lineage>
        <taxon>Eukaryota</taxon>
        <taxon>Metazoa</taxon>
        <taxon>Ecdysozoa</taxon>
        <taxon>Arthropoda</taxon>
        <taxon>Chelicerata</taxon>
        <taxon>Arachnida</taxon>
        <taxon>Araneae</taxon>
        <taxon>Araneomorphae</taxon>
        <taxon>Entelegynae</taxon>
        <taxon>Araneoidea</taxon>
        <taxon>Araneidae</taxon>
        <taxon>Caerostris</taxon>
    </lineage>
</organism>
<name>A0AAV4QB12_9ARAC</name>